<dbReference type="AlphaFoldDB" id="A0AAW1WS92"/>
<feature type="region of interest" description="Disordered" evidence="1">
    <location>
        <begin position="1"/>
        <end position="37"/>
    </location>
</feature>
<name>A0AAW1WS92_RUBAR</name>
<keyword evidence="3" id="KW-1185">Reference proteome</keyword>
<feature type="region of interest" description="Disordered" evidence="1">
    <location>
        <begin position="47"/>
        <end position="66"/>
    </location>
</feature>
<gene>
    <name evidence="2" type="ORF">M0R45_024150</name>
</gene>
<accession>A0AAW1WS92</accession>
<organism evidence="2 3">
    <name type="scientific">Rubus argutus</name>
    <name type="common">Southern blackberry</name>
    <dbReference type="NCBI Taxonomy" id="59490"/>
    <lineage>
        <taxon>Eukaryota</taxon>
        <taxon>Viridiplantae</taxon>
        <taxon>Streptophyta</taxon>
        <taxon>Embryophyta</taxon>
        <taxon>Tracheophyta</taxon>
        <taxon>Spermatophyta</taxon>
        <taxon>Magnoliopsida</taxon>
        <taxon>eudicotyledons</taxon>
        <taxon>Gunneridae</taxon>
        <taxon>Pentapetalae</taxon>
        <taxon>rosids</taxon>
        <taxon>fabids</taxon>
        <taxon>Rosales</taxon>
        <taxon>Rosaceae</taxon>
        <taxon>Rosoideae</taxon>
        <taxon>Rosoideae incertae sedis</taxon>
        <taxon>Rubus</taxon>
    </lineage>
</organism>
<reference evidence="2 3" key="1">
    <citation type="journal article" date="2023" name="G3 (Bethesda)">
        <title>A chromosome-length genome assembly and annotation of blackberry (Rubus argutus, cv. 'Hillquist').</title>
        <authorList>
            <person name="Bruna T."/>
            <person name="Aryal R."/>
            <person name="Dudchenko O."/>
            <person name="Sargent D.J."/>
            <person name="Mead D."/>
            <person name="Buti M."/>
            <person name="Cavallini A."/>
            <person name="Hytonen T."/>
            <person name="Andres J."/>
            <person name="Pham M."/>
            <person name="Weisz D."/>
            <person name="Mascagni F."/>
            <person name="Usai G."/>
            <person name="Natali L."/>
            <person name="Bassil N."/>
            <person name="Fernandez G.E."/>
            <person name="Lomsadze A."/>
            <person name="Armour M."/>
            <person name="Olukolu B."/>
            <person name="Poorten T."/>
            <person name="Britton C."/>
            <person name="Davik J."/>
            <person name="Ashrafi H."/>
            <person name="Aiden E.L."/>
            <person name="Borodovsky M."/>
            <person name="Worthington M."/>
        </authorList>
    </citation>
    <scope>NUCLEOTIDE SEQUENCE [LARGE SCALE GENOMIC DNA]</scope>
    <source>
        <strain evidence="2">PI 553951</strain>
    </source>
</reference>
<protein>
    <submittedName>
        <fullName evidence="2">Uncharacterized protein</fullName>
    </submittedName>
</protein>
<feature type="compositionally biased region" description="Polar residues" evidence="1">
    <location>
        <begin position="21"/>
        <end position="34"/>
    </location>
</feature>
<evidence type="ECO:0000256" key="1">
    <source>
        <dbReference type="SAM" id="MobiDB-lite"/>
    </source>
</evidence>
<comment type="caution">
    <text evidence="2">The sequence shown here is derived from an EMBL/GenBank/DDBJ whole genome shotgun (WGS) entry which is preliminary data.</text>
</comment>
<feature type="compositionally biased region" description="Polar residues" evidence="1">
    <location>
        <begin position="52"/>
        <end position="66"/>
    </location>
</feature>
<feature type="compositionally biased region" description="Basic and acidic residues" evidence="1">
    <location>
        <begin position="1"/>
        <end position="11"/>
    </location>
</feature>
<proteinExistence type="predicted"/>
<evidence type="ECO:0000313" key="3">
    <source>
        <dbReference type="Proteomes" id="UP001457282"/>
    </source>
</evidence>
<evidence type="ECO:0000313" key="2">
    <source>
        <dbReference type="EMBL" id="KAK9926944.1"/>
    </source>
</evidence>
<dbReference type="Proteomes" id="UP001457282">
    <property type="component" value="Unassembled WGS sequence"/>
</dbReference>
<dbReference type="EMBL" id="JBEDUW010000005">
    <property type="protein sequence ID" value="KAK9926944.1"/>
    <property type="molecule type" value="Genomic_DNA"/>
</dbReference>
<sequence>MGDFVKEEDHGAISGSKEIDNSVQELQTPYSPQTDDGKLTINALKEREEQGENFNQRSSQRLANWA</sequence>